<gene>
    <name evidence="1" type="ORF">PHMEG_0009193</name>
</gene>
<dbReference type="OrthoDB" id="127943at2759"/>
<protein>
    <recommendedName>
        <fullName evidence="3">Ubiquitin-like protease family profile domain-containing protein</fullName>
    </recommendedName>
</protein>
<name>A0A225WGT4_9STRA</name>
<proteinExistence type="predicted"/>
<evidence type="ECO:0008006" key="3">
    <source>
        <dbReference type="Google" id="ProtNLM"/>
    </source>
</evidence>
<dbReference type="InterPro" id="IPR038765">
    <property type="entry name" value="Papain-like_cys_pep_sf"/>
</dbReference>
<dbReference type="Proteomes" id="UP000198211">
    <property type="component" value="Unassembled WGS sequence"/>
</dbReference>
<accession>A0A225WGT4</accession>
<evidence type="ECO:0000313" key="1">
    <source>
        <dbReference type="EMBL" id="OWZ16936.1"/>
    </source>
</evidence>
<organism evidence="1 2">
    <name type="scientific">Phytophthora megakarya</name>
    <dbReference type="NCBI Taxonomy" id="4795"/>
    <lineage>
        <taxon>Eukaryota</taxon>
        <taxon>Sar</taxon>
        <taxon>Stramenopiles</taxon>
        <taxon>Oomycota</taxon>
        <taxon>Peronosporomycetes</taxon>
        <taxon>Peronosporales</taxon>
        <taxon>Peronosporaceae</taxon>
        <taxon>Phytophthora</taxon>
    </lineage>
</organism>
<dbReference type="AlphaFoldDB" id="A0A225WGT4"/>
<sequence length="220" mass="24822">MHKWLTVEDIPALPADCHDIANKVAAEVLETYPYAQIQGLPNMHDFVYSMLYRATPPTWLTDASIRALCLRLADDFSSCRFAGFQTAVASTERTRNSDGGVVDQGIRERVMQDVDEGGVETVLLPLNFHNAHCARRIYYYDPLNQTPYLNASNAIATQLKVSGLQEYEIVQMNNPLQFDAYSCGVYVCWIFVRLTVPGPPPRHDHKRLTTASFRVVLQVL</sequence>
<evidence type="ECO:0000313" key="2">
    <source>
        <dbReference type="Proteomes" id="UP000198211"/>
    </source>
</evidence>
<keyword evidence="2" id="KW-1185">Reference proteome</keyword>
<dbReference type="Gene3D" id="3.40.395.10">
    <property type="entry name" value="Adenoviral Proteinase, Chain A"/>
    <property type="match status" value="1"/>
</dbReference>
<dbReference type="SUPFAM" id="SSF54001">
    <property type="entry name" value="Cysteine proteinases"/>
    <property type="match status" value="1"/>
</dbReference>
<comment type="caution">
    <text evidence="1">The sequence shown here is derived from an EMBL/GenBank/DDBJ whole genome shotgun (WGS) entry which is preliminary data.</text>
</comment>
<dbReference type="EMBL" id="NBNE01000841">
    <property type="protein sequence ID" value="OWZ16936.1"/>
    <property type="molecule type" value="Genomic_DNA"/>
</dbReference>
<reference evidence="2" key="1">
    <citation type="submission" date="2017-03" db="EMBL/GenBank/DDBJ databases">
        <title>Phytopthora megakarya and P. palmivora, two closely related causual agents of cacao black pod achieved similar genome size and gene model numbers by different mechanisms.</title>
        <authorList>
            <person name="Ali S."/>
            <person name="Shao J."/>
            <person name="Larry D.J."/>
            <person name="Kronmiller B."/>
            <person name="Shen D."/>
            <person name="Strem M.D."/>
            <person name="Melnick R.L."/>
            <person name="Guiltinan M.J."/>
            <person name="Tyler B.M."/>
            <person name="Meinhardt L.W."/>
            <person name="Bailey B.A."/>
        </authorList>
    </citation>
    <scope>NUCLEOTIDE SEQUENCE [LARGE SCALE GENOMIC DNA]</scope>
    <source>
        <strain evidence="2">zdho120</strain>
    </source>
</reference>